<feature type="region of interest" description="Disordered" evidence="1">
    <location>
        <begin position="1"/>
        <end position="56"/>
    </location>
</feature>
<feature type="compositionally biased region" description="Low complexity" evidence="1">
    <location>
        <begin position="35"/>
        <end position="49"/>
    </location>
</feature>
<sequence>MAAMAHSLPPSFQMADNAQDGPSPVTPVVEDEALSQSSTSSQRSARSGSVRGPYRSYKPPNTFARCNAVASVAGGEETYSRSLIPTGNGFAPWNVYGITSPRPAGHLQQGVSIGDVGLIDPDGDFAYMFNIFLPPDDPLQERGVPEGFEPLSLDLASSVKTKLAHFPPRTILCSKGINVVRVSEDPFEFKISTTAREGAILVLPDGASRQDLDPPTELQSYLEKHALSWYSYMYKKAPTGGSMIPNGSLYLITGCDKATSYSTVSIPSSVIIPGDKVEMEYKDKRWKRTMIANLRRRDKDEEGGKTFAVFLRGMRIGLSDHVWTRYLPYEPPEGTAYYQSLATPIVGIRSRFVRLKEKHFGKSTLNLEDRQKVPFHPSIIILQILLEECPKTDVAIVDDSIWCSIVNKTADGTLPQILSLIARAIASCDIVTIGRTATLVPKQSKEKSTGKARPSADLKERTVDAKAYKKYLAHAKKIVKLP</sequence>
<organism evidence="2 3">
    <name type="scientific">Agrocybe pediades</name>
    <dbReference type="NCBI Taxonomy" id="84607"/>
    <lineage>
        <taxon>Eukaryota</taxon>
        <taxon>Fungi</taxon>
        <taxon>Dikarya</taxon>
        <taxon>Basidiomycota</taxon>
        <taxon>Agaricomycotina</taxon>
        <taxon>Agaricomycetes</taxon>
        <taxon>Agaricomycetidae</taxon>
        <taxon>Agaricales</taxon>
        <taxon>Agaricineae</taxon>
        <taxon>Strophariaceae</taxon>
        <taxon>Agrocybe</taxon>
    </lineage>
</organism>
<keyword evidence="3" id="KW-1185">Reference proteome</keyword>
<dbReference type="EMBL" id="JAACJL010000044">
    <property type="protein sequence ID" value="KAF4614999.1"/>
    <property type="molecule type" value="Genomic_DNA"/>
</dbReference>
<gene>
    <name evidence="2" type="ORF">D9613_002465</name>
</gene>
<dbReference type="AlphaFoldDB" id="A0A8H4VP59"/>
<comment type="caution">
    <text evidence="2">The sequence shown here is derived from an EMBL/GenBank/DDBJ whole genome shotgun (WGS) entry which is preliminary data.</text>
</comment>
<protein>
    <submittedName>
        <fullName evidence="2">Uncharacterized protein</fullName>
    </submittedName>
</protein>
<reference evidence="2 3" key="1">
    <citation type="submission" date="2019-12" db="EMBL/GenBank/DDBJ databases">
        <authorList>
            <person name="Floudas D."/>
            <person name="Bentzer J."/>
            <person name="Ahren D."/>
            <person name="Johansson T."/>
            <person name="Persson P."/>
            <person name="Tunlid A."/>
        </authorList>
    </citation>
    <scope>NUCLEOTIDE SEQUENCE [LARGE SCALE GENOMIC DNA]</scope>
    <source>
        <strain evidence="2 3">CBS 102.39</strain>
    </source>
</reference>
<accession>A0A8H4VP59</accession>
<name>A0A8H4VP59_9AGAR</name>
<evidence type="ECO:0000256" key="1">
    <source>
        <dbReference type="SAM" id="MobiDB-lite"/>
    </source>
</evidence>
<evidence type="ECO:0000313" key="2">
    <source>
        <dbReference type="EMBL" id="KAF4614999.1"/>
    </source>
</evidence>
<evidence type="ECO:0000313" key="3">
    <source>
        <dbReference type="Proteomes" id="UP000521872"/>
    </source>
</evidence>
<dbReference type="Proteomes" id="UP000521872">
    <property type="component" value="Unassembled WGS sequence"/>
</dbReference>
<proteinExistence type="predicted"/>